<evidence type="ECO:0000313" key="2">
    <source>
        <dbReference type="Proteomes" id="UP000657385"/>
    </source>
</evidence>
<dbReference type="RefSeq" id="WP_196195900.1">
    <property type="nucleotide sequence ID" value="NZ_JADPRT010000009.1"/>
</dbReference>
<name>A0A931B3W4_9ACTN</name>
<comment type="caution">
    <text evidence="1">The sequence shown here is derived from an EMBL/GenBank/DDBJ whole genome shotgun (WGS) entry which is preliminary data.</text>
</comment>
<keyword evidence="2" id="KW-1185">Reference proteome</keyword>
<dbReference type="Proteomes" id="UP000657385">
    <property type="component" value="Unassembled WGS sequence"/>
</dbReference>
<gene>
    <name evidence="1" type="ORF">I2501_22200</name>
</gene>
<protein>
    <submittedName>
        <fullName evidence="1">Uncharacterized protein</fullName>
    </submittedName>
</protein>
<organism evidence="1 2">
    <name type="scientific">Streptacidiphilus fuscans</name>
    <dbReference type="NCBI Taxonomy" id="2789292"/>
    <lineage>
        <taxon>Bacteria</taxon>
        <taxon>Bacillati</taxon>
        <taxon>Actinomycetota</taxon>
        <taxon>Actinomycetes</taxon>
        <taxon>Kitasatosporales</taxon>
        <taxon>Streptomycetaceae</taxon>
        <taxon>Streptacidiphilus</taxon>
    </lineage>
</organism>
<reference evidence="1" key="1">
    <citation type="submission" date="2020-11" db="EMBL/GenBank/DDBJ databases">
        <title>Isolation and identification of active actinomycetes.</title>
        <authorList>
            <person name="Yu B."/>
        </authorList>
    </citation>
    <scope>NUCLEOTIDE SEQUENCE</scope>
    <source>
        <strain evidence="1">NEAU-YB345</strain>
    </source>
</reference>
<sequence>MGDSPKDKAHSSGGTVRIRRMGRYRLESFFVWIDDVQVARLRHDTEATIPVPLGDHHIQLRYAPLFAGISALFGDKPSEILRFHVEPHQVIRFESQLSVGPILLRRLDDPPAPAPPVSGDGDARVLGVTETKRIEEWLGEDVRLIDNSASPAPVTRSLKASREWTRTLTLGESHSQTVSGEVSASLLWLSAKGSIEAELQRTLTHSIGSTHLFEEEISVTVPERAAVRIVLGWKRIWQCGEASVLLPEGSVHRVPYRVVVSVTFDQKIQDVTGHSEG</sequence>
<dbReference type="AlphaFoldDB" id="A0A931B3W4"/>
<proteinExistence type="predicted"/>
<accession>A0A931B3W4</accession>
<dbReference type="EMBL" id="JADPRT010000009">
    <property type="protein sequence ID" value="MBF9070735.1"/>
    <property type="molecule type" value="Genomic_DNA"/>
</dbReference>
<evidence type="ECO:0000313" key="1">
    <source>
        <dbReference type="EMBL" id="MBF9070735.1"/>
    </source>
</evidence>